<dbReference type="EC" id="3.5.2.9" evidence="5"/>
<accession>A0ABV5WQ37</accession>
<dbReference type="Gene3D" id="2.40.100.10">
    <property type="entry name" value="Cyclophilin-like"/>
    <property type="match status" value="1"/>
</dbReference>
<feature type="domain" description="Carboxyltransferase" evidence="4">
    <location>
        <begin position="4"/>
        <end position="212"/>
    </location>
</feature>
<evidence type="ECO:0000256" key="3">
    <source>
        <dbReference type="ARBA" id="ARBA00022840"/>
    </source>
</evidence>
<comment type="caution">
    <text evidence="5">The sequence shown here is derived from an EMBL/GenBank/DDBJ whole genome shotgun (WGS) entry which is preliminary data.</text>
</comment>
<name>A0ABV5WQ37_9BACI</name>
<keyword evidence="1" id="KW-0547">Nucleotide-binding</keyword>
<organism evidence="5 6">
    <name type="scientific">Ectobacillus funiculus</name>
    <dbReference type="NCBI Taxonomy" id="137993"/>
    <lineage>
        <taxon>Bacteria</taxon>
        <taxon>Bacillati</taxon>
        <taxon>Bacillota</taxon>
        <taxon>Bacilli</taxon>
        <taxon>Bacillales</taxon>
        <taxon>Bacillaceae</taxon>
        <taxon>Ectobacillus</taxon>
    </lineage>
</organism>
<reference evidence="5 6" key="1">
    <citation type="submission" date="2024-09" db="EMBL/GenBank/DDBJ databases">
        <authorList>
            <person name="Sun Q."/>
            <person name="Mori K."/>
        </authorList>
    </citation>
    <scope>NUCLEOTIDE SEQUENCE [LARGE SCALE GENOMIC DNA]</scope>
    <source>
        <strain evidence="5 6">JCM 11201</strain>
    </source>
</reference>
<dbReference type="PANTHER" id="PTHR34698">
    <property type="entry name" value="5-OXOPROLINASE SUBUNIT B"/>
    <property type="match status" value="1"/>
</dbReference>
<keyword evidence="6" id="KW-1185">Reference proteome</keyword>
<evidence type="ECO:0000313" key="5">
    <source>
        <dbReference type="EMBL" id="MFB9762715.1"/>
    </source>
</evidence>
<dbReference type="InterPro" id="IPR003833">
    <property type="entry name" value="CT_C_D"/>
</dbReference>
<gene>
    <name evidence="5" type="primary">pxpB</name>
    <name evidence="5" type="ORF">ACFFMS_31310</name>
</gene>
<dbReference type="EMBL" id="JBHMAF010000200">
    <property type="protein sequence ID" value="MFB9762715.1"/>
    <property type="molecule type" value="Genomic_DNA"/>
</dbReference>
<dbReference type="Proteomes" id="UP001589609">
    <property type="component" value="Unassembled WGS sequence"/>
</dbReference>
<evidence type="ECO:0000259" key="4">
    <source>
        <dbReference type="SMART" id="SM00796"/>
    </source>
</evidence>
<dbReference type="GO" id="GO:0017168">
    <property type="term" value="F:5-oxoprolinase (ATP-hydrolyzing) activity"/>
    <property type="evidence" value="ECO:0007669"/>
    <property type="project" value="UniProtKB-EC"/>
</dbReference>
<dbReference type="Pfam" id="PF02682">
    <property type="entry name" value="CT_C_D"/>
    <property type="match status" value="1"/>
</dbReference>
<keyword evidence="3" id="KW-0067">ATP-binding</keyword>
<protein>
    <submittedName>
        <fullName evidence="5">5-oxoprolinase subunit PxpB</fullName>
        <ecNumber evidence="5">3.5.2.9</ecNumber>
    </submittedName>
</protein>
<dbReference type="NCBIfam" id="TIGR00370">
    <property type="entry name" value="5-oxoprolinase subunit PxpB"/>
    <property type="match status" value="1"/>
</dbReference>
<dbReference type="RefSeq" id="WP_379952582.1">
    <property type="nucleotide sequence ID" value="NZ_JBHMAF010000200.1"/>
</dbReference>
<dbReference type="SUPFAM" id="SSF160467">
    <property type="entry name" value="PH0987 N-terminal domain-like"/>
    <property type="match status" value="1"/>
</dbReference>
<evidence type="ECO:0000313" key="6">
    <source>
        <dbReference type="Proteomes" id="UP001589609"/>
    </source>
</evidence>
<dbReference type="InterPro" id="IPR010016">
    <property type="entry name" value="PxpB"/>
</dbReference>
<dbReference type="PANTHER" id="PTHR34698:SF2">
    <property type="entry name" value="5-OXOPROLINASE SUBUNIT B"/>
    <property type="match status" value="1"/>
</dbReference>
<sequence>MNEIQFYPLGDAAITVRLGTSADIAVHNKVRGLVKYLEDHPLPGMIELVPGFTTVTVFYDRMELLCLGQAAQPYEQIRAALERILVNSYMVSEEPSVITIPVCYGGEFGPDLQEVAEFTGMTPEEVIGLHAGRSYTVYMIGFAPGFPYLGGMSEKLAVPRRSSPRLVIAAGSVGIGGKQTGIYPLESPGGWQIIGRTPLRLFNPHREQPSLLQAGDIIRFQPIPQEEYEAWGRRAE</sequence>
<evidence type="ECO:0000256" key="2">
    <source>
        <dbReference type="ARBA" id="ARBA00022801"/>
    </source>
</evidence>
<dbReference type="SUPFAM" id="SSF50891">
    <property type="entry name" value="Cyclophilin-like"/>
    <property type="match status" value="1"/>
</dbReference>
<dbReference type="Gene3D" id="3.30.1360.40">
    <property type="match status" value="1"/>
</dbReference>
<dbReference type="InterPro" id="IPR029000">
    <property type="entry name" value="Cyclophilin-like_dom_sf"/>
</dbReference>
<proteinExistence type="predicted"/>
<dbReference type="SMART" id="SM00796">
    <property type="entry name" value="AHS1"/>
    <property type="match status" value="1"/>
</dbReference>
<evidence type="ECO:0000256" key="1">
    <source>
        <dbReference type="ARBA" id="ARBA00022741"/>
    </source>
</evidence>
<keyword evidence="2 5" id="KW-0378">Hydrolase</keyword>